<gene>
    <name evidence="9" type="ORF">TGAMA5MH_00419</name>
</gene>
<dbReference type="InterPro" id="IPR024077">
    <property type="entry name" value="Neurolysin/TOP_dom2"/>
</dbReference>
<organism evidence="9 10">
    <name type="scientific">Trichoderma gamsii</name>
    <dbReference type="NCBI Taxonomy" id="398673"/>
    <lineage>
        <taxon>Eukaryota</taxon>
        <taxon>Fungi</taxon>
        <taxon>Dikarya</taxon>
        <taxon>Ascomycota</taxon>
        <taxon>Pezizomycotina</taxon>
        <taxon>Sordariomycetes</taxon>
        <taxon>Hypocreomycetidae</taxon>
        <taxon>Hypocreales</taxon>
        <taxon>Hypocreaceae</taxon>
        <taxon>Trichoderma</taxon>
    </lineage>
</organism>
<dbReference type="PANTHER" id="PTHR11804">
    <property type="entry name" value="PROTEASE M3 THIMET OLIGOPEPTIDASE-RELATED"/>
    <property type="match status" value="1"/>
</dbReference>
<keyword evidence="2 7" id="KW-0645">Protease</keyword>
<dbReference type="GO" id="GO:0006518">
    <property type="term" value="P:peptide metabolic process"/>
    <property type="evidence" value="ECO:0007669"/>
    <property type="project" value="TreeGrafter"/>
</dbReference>
<dbReference type="Pfam" id="PF01432">
    <property type="entry name" value="Peptidase_M3"/>
    <property type="match status" value="1"/>
</dbReference>
<proteinExistence type="inferred from homology"/>
<dbReference type="OrthoDB" id="4889586at2759"/>
<evidence type="ECO:0000313" key="9">
    <source>
        <dbReference type="EMBL" id="PNP48525.1"/>
    </source>
</evidence>
<feature type="domain" description="Peptidase M3A/M3B catalytic" evidence="8">
    <location>
        <begin position="214"/>
        <end position="418"/>
    </location>
</feature>
<evidence type="ECO:0000256" key="5">
    <source>
        <dbReference type="ARBA" id="ARBA00022833"/>
    </source>
</evidence>
<reference evidence="9 10" key="1">
    <citation type="submission" date="2017-02" db="EMBL/GenBank/DDBJ databases">
        <title>Genomes of Trichoderma spp. with biocontrol activity.</title>
        <authorList>
            <person name="Gardiner D."/>
            <person name="Kazan K."/>
            <person name="Vos C."/>
            <person name="Harvey P."/>
        </authorList>
    </citation>
    <scope>NUCLEOTIDE SEQUENCE [LARGE SCALE GENOMIC DNA]</scope>
    <source>
        <strain evidence="9 10">A5MH</strain>
    </source>
</reference>
<evidence type="ECO:0000256" key="7">
    <source>
        <dbReference type="RuleBase" id="RU003435"/>
    </source>
</evidence>
<evidence type="ECO:0000313" key="10">
    <source>
        <dbReference type="Proteomes" id="UP000236546"/>
    </source>
</evidence>
<evidence type="ECO:0000256" key="1">
    <source>
        <dbReference type="ARBA" id="ARBA00006040"/>
    </source>
</evidence>
<sequence>MLQTSLNFSATPASITADAERLVRESKHQRDELVRNIAPEQATFANVMLPLAQMQNDFAVKANVLCFYRQASANGDIRTASAKAQTLFDSFHVECWMRDDVFKLVDAVYHNTEEISNESSLFLETIYNRFTRSGLGIRDTVSRERFKEIQGRLSQIHAEFRETLGSQTDEIFLTLAELDGVPDSIVKQLENNSGNNTLRIDLSNPVHRDILSFAENGETRKKLYVAIQNRCKGNAPLVQEAVRLRYEMAKLLGFSNYAAFQLQSRIAKTPGHVNEFLADMRSKLTPYGVASLRILQDFKKNDTKTDENNGEFFLWDYDFYRNRMLKSGTSIDRARIKEYFPLQNTITAILNLLAQLFDLSFDEIKTADSMVWHADVQMFAVQDGETNGGAFLGYLYLDLFHREGKYPGESCFNLQPVSIFYLRRSADMAGKPQNIVSLIELSYRVLSEGMQRAIAHRLHYFVHFLSRHQANQPC</sequence>
<name>A0A2K0TSM8_9HYPO</name>
<dbReference type="Proteomes" id="UP000236546">
    <property type="component" value="Unassembled WGS sequence"/>
</dbReference>
<keyword evidence="3 7" id="KW-0479">Metal-binding</keyword>
<keyword evidence="4 7" id="KW-0378">Hydrolase</keyword>
<dbReference type="EMBL" id="MTYH01000006">
    <property type="protein sequence ID" value="PNP48525.1"/>
    <property type="molecule type" value="Genomic_DNA"/>
</dbReference>
<dbReference type="InterPro" id="IPR045090">
    <property type="entry name" value="Pept_M3A_M3B"/>
</dbReference>
<dbReference type="InterPro" id="IPR024079">
    <property type="entry name" value="MetalloPept_cat_dom_sf"/>
</dbReference>
<dbReference type="Gene3D" id="1.10.1370.10">
    <property type="entry name" value="Neurolysin, domain 3"/>
    <property type="match status" value="1"/>
</dbReference>
<dbReference type="InterPro" id="IPR001567">
    <property type="entry name" value="Pept_M3A_M3B_dom"/>
</dbReference>
<evidence type="ECO:0000259" key="8">
    <source>
        <dbReference type="Pfam" id="PF01432"/>
    </source>
</evidence>
<evidence type="ECO:0000256" key="2">
    <source>
        <dbReference type="ARBA" id="ARBA00022670"/>
    </source>
</evidence>
<keyword evidence="5 7" id="KW-0862">Zinc</keyword>
<protein>
    <recommendedName>
        <fullName evidence="8">Peptidase M3A/M3B catalytic domain-containing protein</fullName>
    </recommendedName>
</protein>
<dbReference type="GO" id="GO:0046872">
    <property type="term" value="F:metal ion binding"/>
    <property type="evidence" value="ECO:0007669"/>
    <property type="project" value="UniProtKB-UniRule"/>
</dbReference>
<keyword evidence="6 7" id="KW-0482">Metalloprotease</keyword>
<dbReference type="Gene3D" id="3.40.390.10">
    <property type="entry name" value="Collagenase (Catalytic Domain)"/>
    <property type="match status" value="1"/>
</dbReference>
<dbReference type="PANTHER" id="PTHR11804:SF84">
    <property type="entry name" value="SACCHAROLYSIN"/>
    <property type="match status" value="1"/>
</dbReference>
<accession>A0A2K0TSM8</accession>
<comment type="cofactor">
    <cofactor evidence="7">
        <name>Zn(2+)</name>
        <dbReference type="ChEBI" id="CHEBI:29105"/>
    </cofactor>
    <text evidence="7">Binds 1 zinc ion.</text>
</comment>
<dbReference type="InterPro" id="IPR024080">
    <property type="entry name" value="Neurolysin/TOP_N"/>
</dbReference>
<comment type="caution">
    <text evidence="9">The sequence shown here is derived from an EMBL/GenBank/DDBJ whole genome shotgun (WGS) entry which is preliminary data.</text>
</comment>
<dbReference type="GO" id="GO:0005758">
    <property type="term" value="C:mitochondrial intermembrane space"/>
    <property type="evidence" value="ECO:0007669"/>
    <property type="project" value="TreeGrafter"/>
</dbReference>
<dbReference type="AlphaFoldDB" id="A0A2K0TSM8"/>
<comment type="similarity">
    <text evidence="1 7">Belongs to the peptidase M3 family.</text>
</comment>
<dbReference type="GO" id="GO:0004222">
    <property type="term" value="F:metalloendopeptidase activity"/>
    <property type="evidence" value="ECO:0007669"/>
    <property type="project" value="InterPro"/>
</dbReference>
<evidence type="ECO:0000256" key="4">
    <source>
        <dbReference type="ARBA" id="ARBA00022801"/>
    </source>
</evidence>
<dbReference type="SUPFAM" id="SSF55486">
    <property type="entry name" value="Metalloproteases ('zincins'), catalytic domain"/>
    <property type="match status" value="1"/>
</dbReference>
<dbReference type="Gene3D" id="1.20.1050.40">
    <property type="entry name" value="Endopeptidase. Chain P, domain 1"/>
    <property type="match status" value="1"/>
</dbReference>
<evidence type="ECO:0000256" key="6">
    <source>
        <dbReference type="ARBA" id="ARBA00023049"/>
    </source>
</evidence>
<evidence type="ECO:0000256" key="3">
    <source>
        <dbReference type="ARBA" id="ARBA00022723"/>
    </source>
</evidence>
<dbReference type="GO" id="GO:0006508">
    <property type="term" value="P:proteolysis"/>
    <property type="evidence" value="ECO:0007669"/>
    <property type="project" value="UniProtKB-KW"/>
</dbReference>